<dbReference type="EMBL" id="SZYD01000001">
    <property type="protein sequence ID" value="KAD7479317.1"/>
    <property type="molecule type" value="Genomic_DNA"/>
</dbReference>
<dbReference type="InterPro" id="IPR004827">
    <property type="entry name" value="bZIP"/>
</dbReference>
<evidence type="ECO:0000256" key="5">
    <source>
        <dbReference type="ARBA" id="ARBA00023242"/>
    </source>
</evidence>
<reference evidence="8 9" key="1">
    <citation type="submission" date="2019-05" db="EMBL/GenBank/DDBJ databases">
        <title>Mikania micrantha, genome provides insights into the molecular mechanism of rapid growth.</title>
        <authorList>
            <person name="Liu B."/>
        </authorList>
    </citation>
    <scope>NUCLEOTIDE SEQUENCE [LARGE SCALE GENOMIC DNA]</scope>
    <source>
        <strain evidence="8">NLD-2019</strain>
        <tissue evidence="8">Leaf</tissue>
    </source>
</reference>
<proteinExistence type="predicted"/>
<evidence type="ECO:0000259" key="7">
    <source>
        <dbReference type="PROSITE" id="PS50217"/>
    </source>
</evidence>
<dbReference type="Pfam" id="PF00170">
    <property type="entry name" value="bZIP_1"/>
    <property type="match status" value="1"/>
</dbReference>
<comment type="caution">
    <text evidence="8">The sequence shown here is derived from an EMBL/GenBank/DDBJ whole genome shotgun (WGS) entry which is preliminary data.</text>
</comment>
<feature type="compositionally biased region" description="Low complexity" evidence="6">
    <location>
        <begin position="52"/>
        <end position="70"/>
    </location>
</feature>
<dbReference type="SMART" id="SM00338">
    <property type="entry name" value="BRLZ"/>
    <property type="match status" value="1"/>
</dbReference>
<dbReference type="InterPro" id="IPR045314">
    <property type="entry name" value="bZIP_plant_GBF1"/>
</dbReference>
<feature type="region of interest" description="Disordered" evidence="6">
    <location>
        <begin position="1"/>
        <end position="22"/>
    </location>
</feature>
<keyword evidence="4" id="KW-0804">Transcription</keyword>
<dbReference type="GO" id="GO:0046982">
    <property type="term" value="F:protein heterodimerization activity"/>
    <property type="evidence" value="ECO:0007669"/>
    <property type="project" value="UniProtKB-ARBA"/>
</dbReference>
<evidence type="ECO:0000313" key="9">
    <source>
        <dbReference type="Proteomes" id="UP000326396"/>
    </source>
</evidence>
<dbReference type="OrthoDB" id="551672at2759"/>
<feature type="domain" description="BZIP" evidence="7">
    <location>
        <begin position="78"/>
        <end position="124"/>
    </location>
</feature>
<evidence type="ECO:0000256" key="1">
    <source>
        <dbReference type="ARBA" id="ARBA00004123"/>
    </source>
</evidence>
<feature type="compositionally biased region" description="Polar residues" evidence="6">
    <location>
        <begin position="1"/>
        <end position="12"/>
    </location>
</feature>
<keyword evidence="9" id="KW-1185">Reference proteome</keyword>
<dbReference type="InterPro" id="IPR046347">
    <property type="entry name" value="bZIP_sf"/>
</dbReference>
<dbReference type="Gene3D" id="1.20.5.170">
    <property type="match status" value="1"/>
</dbReference>
<evidence type="ECO:0000256" key="3">
    <source>
        <dbReference type="ARBA" id="ARBA00023125"/>
    </source>
</evidence>
<keyword evidence="3" id="KW-0238">DNA-binding</keyword>
<dbReference type="FunFam" id="1.20.5.170:FF:000020">
    <property type="entry name" value="BZIP transcription factor"/>
    <property type="match status" value="1"/>
</dbReference>
<keyword evidence="5" id="KW-0539">Nucleus</keyword>
<dbReference type="PROSITE" id="PS50217">
    <property type="entry name" value="BZIP"/>
    <property type="match status" value="1"/>
</dbReference>
<dbReference type="GO" id="GO:0003700">
    <property type="term" value="F:DNA-binding transcription factor activity"/>
    <property type="evidence" value="ECO:0007669"/>
    <property type="project" value="InterPro"/>
</dbReference>
<evidence type="ECO:0000256" key="6">
    <source>
        <dbReference type="SAM" id="MobiDB-lite"/>
    </source>
</evidence>
<dbReference type="SUPFAM" id="SSF57959">
    <property type="entry name" value="Leucine zipper domain"/>
    <property type="match status" value="1"/>
</dbReference>
<dbReference type="CDD" id="cd14702">
    <property type="entry name" value="bZIP_plant_GBF1"/>
    <property type="match status" value="1"/>
</dbReference>
<gene>
    <name evidence="8" type="ORF">E3N88_02453</name>
</gene>
<dbReference type="AlphaFoldDB" id="A0A5N6Q6B0"/>
<organism evidence="8 9">
    <name type="scientific">Mikania micrantha</name>
    <name type="common">bitter vine</name>
    <dbReference type="NCBI Taxonomy" id="192012"/>
    <lineage>
        <taxon>Eukaryota</taxon>
        <taxon>Viridiplantae</taxon>
        <taxon>Streptophyta</taxon>
        <taxon>Embryophyta</taxon>
        <taxon>Tracheophyta</taxon>
        <taxon>Spermatophyta</taxon>
        <taxon>Magnoliopsida</taxon>
        <taxon>eudicotyledons</taxon>
        <taxon>Gunneridae</taxon>
        <taxon>Pentapetalae</taxon>
        <taxon>asterids</taxon>
        <taxon>campanulids</taxon>
        <taxon>Asterales</taxon>
        <taxon>Asteraceae</taxon>
        <taxon>Asteroideae</taxon>
        <taxon>Heliantheae alliance</taxon>
        <taxon>Eupatorieae</taxon>
        <taxon>Mikania</taxon>
    </lineage>
</organism>
<dbReference type="PANTHER" id="PTHR45764:SF21">
    <property type="entry name" value="OS03G0770000 PROTEIN"/>
    <property type="match status" value="1"/>
</dbReference>
<protein>
    <recommendedName>
        <fullName evidence="7">BZIP domain-containing protein</fullName>
    </recommendedName>
</protein>
<feature type="region of interest" description="Disordered" evidence="6">
    <location>
        <begin position="46"/>
        <end position="73"/>
    </location>
</feature>
<dbReference type="PANTHER" id="PTHR45764">
    <property type="entry name" value="BZIP TRANSCRIPTION FACTOR 44"/>
    <property type="match status" value="1"/>
</dbReference>
<dbReference type="PROSITE" id="PS00036">
    <property type="entry name" value="BZIP_BASIC"/>
    <property type="match status" value="1"/>
</dbReference>
<dbReference type="GO" id="GO:0005634">
    <property type="term" value="C:nucleus"/>
    <property type="evidence" value="ECO:0007669"/>
    <property type="project" value="UniProtKB-SubCell"/>
</dbReference>
<sequence>MLSSNFPISGDQTRSDDGIFGTTFTNPWDTNTHEDLLIYPTDQEPVLSFSGSDDSTPKTNSSSSGSDDGSLVVLNQTDERKMRRMISNRESARRSRMRKQKHLENLRKLVSWHKSENRELMNRLRFALHQGRILGQENERLQSESVMLRQKLWDLDQVMLVSWQFPKELLSSAWPAMQ</sequence>
<evidence type="ECO:0000256" key="4">
    <source>
        <dbReference type="ARBA" id="ARBA00023163"/>
    </source>
</evidence>
<comment type="subcellular location">
    <subcellularLocation>
        <location evidence="1">Nucleus</location>
    </subcellularLocation>
</comment>
<evidence type="ECO:0000256" key="2">
    <source>
        <dbReference type="ARBA" id="ARBA00023015"/>
    </source>
</evidence>
<accession>A0A5N6Q6B0</accession>
<name>A0A5N6Q6B0_9ASTR</name>
<keyword evidence="2" id="KW-0805">Transcription regulation</keyword>
<dbReference type="GO" id="GO:0000976">
    <property type="term" value="F:transcription cis-regulatory region binding"/>
    <property type="evidence" value="ECO:0007669"/>
    <property type="project" value="TreeGrafter"/>
</dbReference>
<dbReference type="Proteomes" id="UP000326396">
    <property type="component" value="Linkage Group LG1"/>
</dbReference>
<evidence type="ECO:0000313" key="8">
    <source>
        <dbReference type="EMBL" id="KAD7479317.1"/>
    </source>
</evidence>
<dbReference type="GO" id="GO:0045893">
    <property type="term" value="P:positive regulation of DNA-templated transcription"/>
    <property type="evidence" value="ECO:0007669"/>
    <property type="project" value="TreeGrafter"/>
</dbReference>